<dbReference type="InterPro" id="IPR036390">
    <property type="entry name" value="WH_DNA-bd_sf"/>
</dbReference>
<dbReference type="InterPro" id="IPR011991">
    <property type="entry name" value="ArsR-like_HTH"/>
</dbReference>
<dbReference type="SUPFAM" id="SSF46785">
    <property type="entry name" value="Winged helix' DNA-binding domain"/>
    <property type="match status" value="1"/>
</dbReference>
<protein>
    <submittedName>
        <fullName evidence="2">Winged helix-turn-helix domain-containing protein</fullName>
    </submittedName>
</protein>
<dbReference type="CDD" id="cd00090">
    <property type="entry name" value="HTH_ARSR"/>
    <property type="match status" value="1"/>
</dbReference>
<dbReference type="Proteomes" id="UP001501752">
    <property type="component" value="Unassembled WGS sequence"/>
</dbReference>
<proteinExistence type="predicted"/>
<dbReference type="SMART" id="SM00418">
    <property type="entry name" value="HTH_ARSR"/>
    <property type="match status" value="1"/>
</dbReference>
<sequence>MLRLHLTAADIGRTRLTLLGPLAETQLALSTAQHRGEDDLLGGWRRRVRSQLHGEARELAVGIAHPAGPLDLLTVAGPADRLDDGLDRLTARRGLIAAEIADAPDGLRARIPRFVAGAARGEAQATASLTAAFRTAHRVSVAPHWDRIERVLTAERAAKATEMVTGGTDALLGSLHPGVRWRPPVLEVDYRPHTPGRTDIHLCGQGLLLAPSALARSIHLYLPLHEDEQLLLVYPVLRDTLAAARVLTADAPGGRALDALIGTTRAAVLRTADGGTTTGDLARRLGISAGGASQHATVLRDAGLLHSHRLGRRIQHTLTPLGEALLSRDDRTST</sequence>
<dbReference type="EMBL" id="BAABIS010000001">
    <property type="protein sequence ID" value="GAA4876336.1"/>
    <property type="molecule type" value="Genomic_DNA"/>
</dbReference>
<evidence type="ECO:0000259" key="1">
    <source>
        <dbReference type="SMART" id="SM00418"/>
    </source>
</evidence>
<dbReference type="InterPro" id="IPR001845">
    <property type="entry name" value="HTH_ArsR_DNA-bd_dom"/>
</dbReference>
<dbReference type="Gene3D" id="1.10.10.10">
    <property type="entry name" value="Winged helix-like DNA-binding domain superfamily/Winged helix DNA-binding domain"/>
    <property type="match status" value="1"/>
</dbReference>
<comment type="caution">
    <text evidence="2">The sequence shown here is derived from an EMBL/GenBank/DDBJ whole genome shotgun (WGS) entry which is preliminary data.</text>
</comment>
<evidence type="ECO:0000313" key="2">
    <source>
        <dbReference type="EMBL" id="GAA4876336.1"/>
    </source>
</evidence>
<keyword evidence="3" id="KW-1185">Reference proteome</keyword>
<name>A0ABP9EMN4_9ACTN</name>
<organism evidence="2 3">
    <name type="scientific">Kitasatospora terrestris</name>
    <dbReference type="NCBI Taxonomy" id="258051"/>
    <lineage>
        <taxon>Bacteria</taxon>
        <taxon>Bacillati</taxon>
        <taxon>Actinomycetota</taxon>
        <taxon>Actinomycetes</taxon>
        <taxon>Kitasatosporales</taxon>
        <taxon>Streptomycetaceae</taxon>
        <taxon>Kitasatospora</taxon>
    </lineage>
</organism>
<gene>
    <name evidence="2" type="ORF">GCM10023235_64950</name>
</gene>
<feature type="domain" description="HTH arsR-type" evidence="1">
    <location>
        <begin position="255"/>
        <end position="330"/>
    </location>
</feature>
<dbReference type="InterPro" id="IPR036388">
    <property type="entry name" value="WH-like_DNA-bd_sf"/>
</dbReference>
<evidence type="ECO:0000313" key="3">
    <source>
        <dbReference type="Proteomes" id="UP001501752"/>
    </source>
</evidence>
<dbReference type="RefSeq" id="WP_345700464.1">
    <property type="nucleotide sequence ID" value="NZ_BAABIS010000001.1"/>
</dbReference>
<reference evidence="3" key="1">
    <citation type="journal article" date="2019" name="Int. J. Syst. Evol. Microbiol.">
        <title>The Global Catalogue of Microorganisms (GCM) 10K type strain sequencing project: providing services to taxonomists for standard genome sequencing and annotation.</title>
        <authorList>
            <consortium name="The Broad Institute Genomics Platform"/>
            <consortium name="The Broad Institute Genome Sequencing Center for Infectious Disease"/>
            <person name="Wu L."/>
            <person name="Ma J."/>
        </authorList>
    </citation>
    <scope>NUCLEOTIDE SEQUENCE [LARGE SCALE GENOMIC DNA]</scope>
    <source>
        <strain evidence="3">JCM 13006</strain>
    </source>
</reference>
<accession>A0ABP9EMN4</accession>